<keyword evidence="3" id="KW-1185">Reference proteome</keyword>
<dbReference type="Pfam" id="PF25597">
    <property type="entry name" value="SH3_retrovirus"/>
    <property type="match status" value="1"/>
</dbReference>
<dbReference type="AlphaFoldDB" id="A0A9R1W4A9"/>
<organism evidence="2 3">
    <name type="scientific">Lactuca sativa</name>
    <name type="common">Garden lettuce</name>
    <dbReference type="NCBI Taxonomy" id="4236"/>
    <lineage>
        <taxon>Eukaryota</taxon>
        <taxon>Viridiplantae</taxon>
        <taxon>Streptophyta</taxon>
        <taxon>Embryophyta</taxon>
        <taxon>Tracheophyta</taxon>
        <taxon>Spermatophyta</taxon>
        <taxon>Magnoliopsida</taxon>
        <taxon>eudicotyledons</taxon>
        <taxon>Gunneridae</taxon>
        <taxon>Pentapetalae</taxon>
        <taxon>asterids</taxon>
        <taxon>campanulids</taxon>
        <taxon>Asterales</taxon>
        <taxon>Asteraceae</taxon>
        <taxon>Cichorioideae</taxon>
        <taxon>Cichorieae</taxon>
        <taxon>Lactucinae</taxon>
        <taxon>Lactuca</taxon>
    </lineage>
</organism>
<reference evidence="2 3" key="1">
    <citation type="journal article" date="2017" name="Nat. Commun.">
        <title>Genome assembly with in vitro proximity ligation data and whole-genome triplication in lettuce.</title>
        <authorList>
            <person name="Reyes-Chin-Wo S."/>
            <person name="Wang Z."/>
            <person name="Yang X."/>
            <person name="Kozik A."/>
            <person name="Arikit S."/>
            <person name="Song C."/>
            <person name="Xia L."/>
            <person name="Froenicke L."/>
            <person name="Lavelle D.O."/>
            <person name="Truco M.J."/>
            <person name="Xia R."/>
            <person name="Zhu S."/>
            <person name="Xu C."/>
            <person name="Xu H."/>
            <person name="Xu X."/>
            <person name="Cox K."/>
            <person name="Korf I."/>
            <person name="Meyers B.C."/>
            <person name="Michelmore R.W."/>
        </authorList>
    </citation>
    <scope>NUCLEOTIDE SEQUENCE [LARGE SCALE GENOMIC DNA]</scope>
    <source>
        <strain evidence="3">cv. Salinas</strain>
        <tissue evidence="2">Seedlings</tissue>
    </source>
</reference>
<evidence type="ECO:0000259" key="1">
    <source>
        <dbReference type="Pfam" id="PF25597"/>
    </source>
</evidence>
<dbReference type="Proteomes" id="UP000235145">
    <property type="component" value="Unassembled WGS sequence"/>
</dbReference>
<dbReference type="PANTHER" id="PTHR42648:SF32">
    <property type="entry name" value="RIBONUCLEASE H-LIKE DOMAIN, GAG-PRE-INTEGRASE DOMAIN PROTEIN-RELATED"/>
    <property type="match status" value="1"/>
</dbReference>
<accession>A0A9R1W4A9</accession>
<dbReference type="InterPro" id="IPR039537">
    <property type="entry name" value="Retrotran_Ty1/copia-like"/>
</dbReference>
<proteinExistence type="predicted"/>
<dbReference type="InterPro" id="IPR012337">
    <property type="entry name" value="RNaseH-like_sf"/>
</dbReference>
<gene>
    <name evidence="2" type="ORF">LSAT_V11C300135760</name>
</gene>
<comment type="caution">
    <text evidence="2">The sequence shown here is derived from an EMBL/GenBank/DDBJ whole genome shotgun (WGS) entry which is preliminary data.</text>
</comment>
<dbReference type="SUPFAM" id="SSF53098">
    <property type="entry name" value="Ribonuclease H-like"/>
    <property type="match status" value="1"/>
</dbReference>
<protein>
    <recommendedName>
        <fullName evidence="1">Retroviral polymerase SH3-like domain-containing protein</fullName>
    </recommendedName>
</protein>
<feature type="domain" description="Retroviral polymerase SH3-like" evidence="1">
    <location>
        <begin position="96"/>
        <end position="133"/>
    </location>
</feature>
<dbReference type="InterPro" id="IPR057670">
    <property type="entry name" value="SH3_retrovirus"/>
</dbReference>
<name>A0A9R1W4A9_LACSA</name>
<dbReference type="PANTHER" id="PTHR42648">
    <property type="entry name" value="TRANSPOSASE, PUTATIVE-RELATED"/>
    <property type="match status" value="1"/>
</dbReference>
<sequence length="139" mass="15926">MPLMKLFLLSSNGNISMITKSCSYNGIAKRRNKILIEAGRTMVVEAGLPLFFWAEAVNSTCYTPNRSIIIKRHRKTTIELHKGRKLDISYFHVFGCVCYILNQKDKCSKFEAKAGERVFLGYSTISKALRVFQSFKENF</sequence>
<evidence type="ECO:0000313" key="3">
    <source>
        <dbReference type="Proteomes" id="UP000235145"/>
    </source>
</evidence>
<dbReference type="EMBL" id="NBSK02000003">
    <property type="protein sequence ID" value="KAJ0215891.1"/>
    <property type="molecule type" value="Genomic_DNA"/>
</dbReference>
<evidence type="ECO:0000313" key="2">
    <source>
        <dbReference type="EMBL" id="KAJ0215891.1"/>
    </source>
</evidence>